<dbReference type="RefSeq" id="WP_283229634.1">
    <property type="nucleotide sequence ID" value="NZ_JASGBQ010000001.1"/>
</dbReference>
<evidence type="ECO:0000256" key="1">
    <source>
        <dbReference type="SAM" id="MobiDB-lite"/>
    </source>
</evidence>
<dbReference type="PROSITE" id="PS50006">
    <property type="entry name" value="FHA_DOMAIN"/>
    <property type="match status" value="1"/>
</dbReference>
<feature type="compositionally biased region" description="Low complexity" evidence="1">
    <location>
        <begin position="38"/>
        <end position="63"/>
    </location>
</feature>
<dbReference type="Gene3D" id="2.60.200.20">
    <property type="match status" value="1"/>
</dbReference>
<comment type="caution">
    <text evidence="3">The sequence shown here is derived from an EMBL/GenBank/DDBJ whole genome shotgun (WGS) entry which is preliminary data.</text>
</comment>
<dbReference type="SUPFAM" id="SSF49879">
    <property type="entry name" value="SMAD/FHA domain"/>
    <property type="match status" value="1"/>
</dbReference>
<dbReference type="CDD" id="cd00060">
    <property type="entry name" value="FHA"/>
    <property type="match status" value="1"/>
</dbReference>
<dbReference type="InterPro" id="IPR008984">
    <property type="entry name" value="SMAD_FHA_dom_sf"/>
</dbReference>
<name>A0AAP4B972_9FIRM</name>
<keyword evidence="4" id="KW-1185">Reference proteome</keyword>
<feature type="domain" description="FHA" evidence="2">
    <location>
        <begin position="141"/>
        <end position="194"/>
    </location>
</feature>
<reference evidence="3 4" key="1">
    <citation type="submission" date="2023-05" db="EMBL/GenBank/DDBJ databases">
        <title>[ruminococcus] sp. nov., isolated from a pig farm feces dump.</title>
        <authorList>
            <person name="Chang Y.-H."/>
        </authorList>
    </citation>
    <scope>NUCLEOTIDE SEQUENCE [LARGE SCALE GENOMIC DNA]</scope>
    <source>
        <strain evidence="3 4">YH-rum2234</strain>
    </source>
</reference>
<feature type="region of interest" description="Disordered" evidence="1">
    <location>
        <begin position="38"/>
        <end position="78"/>
    </location>
</feature>
<dbReference type="Pfam" id="PF00498">
    <property type="entry name" value="FHA"/>
    <property type="match status" value="1"/>
</dbReference>
<dbReference type="Proteomes" id="UP001300383">
    <property type="component" value="Unassembled WGS sequence"/>
</dbReference>
<proteinExistence type="predicted"/>
<evidence type="ECO:0000259" key="2">
    <source>
        <dbReference type="PROSITE" id="PS50006"/>
    </source>
</evidence>
<dbReference type="AlphaFoldDB" id="A0AAP4B972"/>
<dbReference type="EMBL" id="JASGBQ010000001">
    <property type="protein sequence ID" value="MDI9241132.1"/>
    <property type="molecule type" value="Genomic_DNA"/>
</dbReference>
<evidence type="ECO:0000313" key="3">
    <source>
        <dbReference type="EMBL" id="MDI9241132.1"/>
    </source>
</evidence>
<dbReference type="InterPro" id="IPR000253">
    <property type="entry name" value="FHA_dom"/>
</dbReference>
<evidence type="ECO:0000313" key="4">
    <source>
        <dbReference type="Proteomes" id="UP001300383"/>
    </source>
</evidence>
<organism evidence="3 4">
    <name type="scientific">Fusibacillus kribbianus</name>
    <dbReference type="NCBI Taxonomy" id="3044208"/>
    <lineage>
        <taxon>Bacteria</taxon>
        <taxon>Bacillati</taxon>
        <taxon>Bacillota</taxon>
        <taxon>Clostridia</taxon>
        <taxon>Lachnospirales</taxon>
        <taxon>Lachnospiraceae</taxon>
        <taxon>Fusibacillus</taxon>
    </lineage>
</organism>
<accession>A0AAP4B972</accession>
<gene>
    <name evidence="3" type="ORF">QJ036_01395</name>
</gene>
<sequence>MKLVQCSNGHYYDSSKFSACPYCSDKMNGPGYTMPLNQQAAQAAAPQTAAPQASPEAEAPVPEMDAEASASPISQESPVQPISEQWRPQMNQAGFWQVGEDDNKTVSYYSRTIGTEPVVGYLIAIEGAYFGEGFKLKTGRNFIGRSPEMDIQLSQDFSVSRRKHAVVIYEPKSRMFIAQPGESRELFYINDEVVLNNVVMKPYDILTIGETRLLLLPLCGEKFSWDDLKKEEK</sequence>
<protein>
    <submittedName>
        <fullName evidence="3">FHA domain-containing protein</fullName>
    </submittedName>
</protein>